<reference evidence="2 3" key="1">
    <citation type="journal article" date="2009" name="BMC Genomics">
        <title>The complete genome sequence of Xanthomonas albilineans provides new insights into the reductive genome evolution of the xylem-limited Xanthomonadaceae.</title>
        <authorList>
            <person name="Pieretti I."/>
            <person name="Royer M."/>
            <person name="Barbe V."/>
            <person name="Carrere S."/>
            <person name="Koebnik R."/>
            <person name="Cociancich S."/>
            <person name="Couloux A."/>
            <person name="Darrasse A."/>
            <person name="Gouzy J."/>
            <person name="Jacques M.A."/>
            <person name="Lauber E."/>
            <person name="Manceau C."/>
            <person name="Mangenot S."/>
            <person name="Poussier S."/>
            <person name="Segurens B."/>
            <person name="Szurek B."/>
            <person name="Verdier V."/>
            <person name="Arlat M."/>
            <person name="Rott P."/>
        </authorList>
    </citation>
    <scope>NUCLEOTIDE SEQUENCE [LARGE SCALE GENOMIC DNA]</scope>
    <source>
        <strain evidence="3">GPE PC73 / CFBP 7063</strain>
    </source>
</reference>
<dbReference type="PANTHER" id="PTHR46889">
    <property type="entry name" value="TRANSPOSASE INSF FOR INSERTION SEQUENCE IS3B-RELATED"/>
    <property type="match status" value="1"/>
</dbReference>
<sequence length="150" mass="17335">MTLPQSERAKQDERLLRLIEYHWLASSSVDGHRKIAKDLRERCNRHRVHRLMRRQGLRAQVGDGRKPRFDGGTQCKSAANLLDRQFEVTAWASDFTFIRTHEGWMYLAVVIDLFSSQVEGHECLRNPGRISSTVTGFQGPQWYFSSSVEA</sequence>
<dbReference type="Proteomes" id="UP000001890">
    <property type="component" value="Chromosome"/>
</dbReference>
<gene>
    <name evidence="2" type="ordered locus">XALc_1882</name>
</gene>
<proteinExistence type="predicted"/>
<keyword evidence="3" id="KW-1185">Reference proteome</keyword>
<evidence type="ECO:0000313" key="3">
    <source>
        <dbReference type="Proteomes" id="UP000001890"/>
    </source>
</evidence>
<evidence type="ECO:0000259" key="1">
    <source>
        <dbReference type="Pfam" id="PF13276"/>
    </source>
</evidence>
<name>D2UEA2_XANAP</name>
<organism evidence="2 3">
    <name type="scientific">Xanthomonas albilineans (strain GPE PC73 / CFBP 7063)</name>
    <dbReference type="NCBI Taxonomy" id="380358"/>
    <lineage>
        <taxon>Bacteria</taxon>
        <taxon>Pseudomonadati</taxon>
        <taxon>Pseudomonadota</taxon>
        <taxon>Gammaproteobacteria</taxon>
        <taxon>Lysobacterales</taxon>
        <taxon>Lysobacteraceae</taxon>
        <taxon>Xanthomonas</taxon>
    </lineage>
</organism>
<dbReference type="SUPFAM" id="SSF53098">
    <property type="entry name" value="Ribonuclease H-like"/>
    <property type="match status" value="1"/>
</dbReference>
<evidence type="ECO:0000313" key="2">
    <source>
        <dbReference type="EMBL" id="CBA16371.1"/>
    </source>
</evidence>
<feature type="domain" description="HTH-like" evidence="1">
    <location>
        <begin position="11"/>
        <end position="60"/>
    </location>
</feature>
<protein>
    <submittedName>
        <fullName evidence="2">Putative isxac3 transposase orfb protein</fullName>
    </submittedName>
</protein>
<accession>D2UEA2</accession>
<dbReference type="InterPro" id="IPR012337">
    <property type="entry name" value="RNaseH-like_sf"/>
</dbReference>
<dbReference type="AlphaFoldDB" id="D2UEA2"/>
<dbReference type="PANTHER" id="PTHR46889:SF4">
    <property type="entry name" value="TRANSPOSASE INSO FOR INSERTION SEQUENCE ELEMENT IS911B-RELATED"/>
    <property type="match status" value="1"/>
</dbReference>
<dbReference type="InterPro" id="IPR025948">
    <property type="entry name" value="HTH-like_dom"/>
</dbReference>
<dbReference type="STRING" id="380358.XALC_1882"/>
<dbReference type="KEGG" id="xal:XALC_1882"/>
<dbReference type="eggNOG" id="COG2801">
    <property type="taxonomic scope" value="Bacteria"/>
</dbReference>
<dbReference type="InterPro" id="IPR050900">
    <property type="entry name" value="Transposase_IS3/IS150/IS904"/>
</dbReference>
<dbReference type="Pfam" id="PF13276">
    <property type="entry name" value="HTH_21"/>
    <property type="match status" value="1"/>
</dbReference>
<dbReference type="EMBL" id="FP565176">
    <property type="protein sequence ID" value="CBA16371.1"/>
    <property type="molecule type" value="Genomic_DNA"/>
</dbReference>